<comment type="caution">
    <text evidence="1">The sequence shown here is derived from an EMBL/GenBank/DDBJ whole genome shotgun (WGS) entry which is preliminary data.</text>
</comment>
<evidence type="ECO:0000313" key="1">
    <source>
        <dbReference type="EMBL" id="KAF8903726.1"/>
    </source>
</evidence>
<dbReference type="AlphaFoldDB" id="A0A9P5TNQ8"/>
<organism evidence="1 2">
    <name type="scientific">Gymnopilus junonius</name>
    <name type="common">Spectacular rustgill mushroom</name>
    <name type="synonym">Gymnopilus spectabilis subsp. junonius</name>
    <dbReference type="NCBI Taxonomy" id="109634"/>
    <lineage>
        <taxon>Eukaryota</taxon>
        <taxon>Fungi</taxon>
        <taxon>Dikarya</taxon>
        <taxon>Basidiomycota</taxon>
        <taxon>Agaricomycotina</taxon>
        <taxon>Agaricomycetes</taxon>
        <taxon>Agaricomycetidae</taxon>
        <taxon>Agaricales</taxon>
        <taxon>Agaricineae</taxon>
        <taxon>Hymenogastraceae</taxon>
        <taxon>Gymnopilus</taxon>
    </lineage>
</organism>
<protein>
    <submittedName>
        <fullName evidence="1">Uncharacterized protein</fullName>
    </submittedName>
</protein>
<proteinExistence type="predicted"/>
<dbReference type="SUPFAM" id="SSF52047">
    <property type="entry name" value="RNI-like"/>
    <property type="match status" value="1"/>
</dbReference>
<name>A0A9P5TNQ8_GYMJU</name>
<dbReference type="Gene3D" id="3.80.10.10">
    <property type="entry name" value="Ribonuclease Inhibitor"/>
    <property type="match status" value="1"/>
</dbReference>
<feature type="non-terminal residue" evidence="1">
    <location>
        <position position="250"/>
    </location>
</feature>
<dbReference type="InterPro" id="IPR032675">
    <property type="entry name" value="LRR_dom_sf"/>
</dbReference>
<keyword evidence="2" id="KW-1185">Reference proteome</keyword>
<dbReference type="OrthoDB" id="120976at2759"/>
<dbReference type="Proteomes" id="UP000724874">
    <property type="component" value="Unassembled WGS sequence"/>
</dbReference>
<gene>
    <name evidence="1" type="ORF">CPB84DRAFT_1677802</name>
</gene>
<reference evidence="1" key="1">
    <citation type="submission" date="2020-11" db="EMBL/GenBank/DDBJ databases">
        <authorList>
            <consortium name="DOE Joint Genome Institute"/>
            <person name="Ahrendt S."/>
            <person name="Riley R."/>
            <person name="Andreopoulos W."/>
            <person name="LaButti K."/>
            <person name="Pangilinan J."/>
            <person name="Ruiz-duenas F.J."/>
            <person name="Barrasa J.M."/>
            <person name="Sanchez-Garcia M."/>
            <person name="Camarero S."/>
            <person name="Miyauchi S."/>
            <person name="Serrano A."/>
            <person name="Linde D."/>
            <person name="Babiker R."/>
            <person name="Drula E."/>
            <person name="Ayuso-Fernandez I."/>
            <person name="Pacheco R."/>
            <person name="Padilla G."/>
            <person name="Ferreira P."/>
            <person name="Barriuso J."/>
            <person name="Kellner H."/>
            <person name="Castanera R."/>
            <person name="Alfaro M."/>
            <person name="Ramirez L."/>
            <person name="Pisabarro A.G."/>
            <person name="Kuo A."/>
            <person name="Tritt A."/>
            <person name="Lipzen A."/>
            <person name="He G."/>
            <person name="Yan M."/>
            <person name="Ng V."/>
            <person name="Cullen D."/>
            <person name="Martin F."/>
            <person name="Rosso M.-N."/>
            <person name="Henrissat B."/>
            <person name="Hibbett D."/>
            <person name="Martinez A.T."/>
            <person name="Grigoriev I.V."/>
        </authorList>
    </citation>
    <scope>NUCLEOTIDE SEQUENCE</scope>
    <source>
        <strain evidence="1">AH 44721</strain>
    </source>
</reference>
<accession>A0A9P5TNQ8</accession>
<sequence length="250" mass="27950">GYINERVLHIFSRTLIECIVFAPSMSYENGLNILGSEIYSIFSKPDSFRSLREISFAGIRISDSDLHYFHHLPNLAILNLNETGIGNEAVFLLVSLKRNLTKLYLATNHDINDDAVPAILLLSKLSFLSILDTSIEMAGLRRLAEAMHEYNWILDVEIPFVCEAYVDTIQSQYLCNPLPPLITNPYVCAQLSNAALIRNLEAHAARNPSIIAFGSRAEMIDRLSKILVIRKLDMLVVGMLQGNDCAPGDQ</sequence>
<evidence type="ECO:0000313" key="2">
    <source>
        <dbReference type="Proteomes" id="UP000724874"/>
    </source>
</evidence>
<dbReference type="EMBL" id="JADNYJ010000029">
    <property type="protein sequence ID" value="KAF8903726.1"/>
    <property type="molecule type" value="Genomic_DNA"/>
</dbReference>